<accession>E6W0H1</accession>
<evidence type="ECO:0000313" key="1">
    <source>
        <dbReference type="EMBL" id="ADU65223.1"/>
    </source>
</evidence>
<dbReference type="Proteomes" id="UP000002572">
    <property type="component" value="Chromosome"/>
</dbReference>
<dbReference type="eggNOG" id="COG0614">
    <property type="taxonomic scope" value="Bacteria"/>
</dbReference>
<dbReference type="EMBL" id="CP002432">
    <property type="protein sequence ID" value="ADU65223.1"/>
    <property type="molecule type" value="Genomic_DNA"/>
</dbReference>
<evidence type="ECO:0000313" key="2">
    <source>
        <dbReference type="Proteomes" id="UP000002572"/>
    </source>
</evidence>
<reference evidence="1 2" key="1">
    <citation type="submission" date="2010-12" db="EMBL/GenBank/DDBJ databases">
        <title>Complete sequence of Desulfurispirillum indicum S5.</title>
        <authorList>
            <consortium name="US DOE Joint Genome Institute"/>
            <person name="Lucas S."/>
            <person name="Copeland A."/>
            <person name="Lapidus A."/>
            <person name="Cheng J.-F."/>
            <person name="Goodwin L."/>
            <person name="Pitluck S."/>
            <person name="Chertkov O."/>
            <person name="Held B."/>
            <person name="Detter J.C."/>
            <person name="Han C."/>
            <person name="Tapia R."/>
            <person name="Land M."/>
            <person name="Hauser L."/>
            <person name="Kyrpides N."/>
            <person name="Ivanova N."/>
            <person name="Mikhailova N."/>
            <person name="Haggblom M."/>
            <person name="Rauschenbach I."/>
            <person name="Bini E."/>
            <person name="Woyke T."/>
        </authorList>
    </citation>
    <scope>NUCLEOTIDE SEQUENCE [LARGE SCALE GENOMIC DNA]</scope>
    <source>
        <strain evidence="2">ATCC BAA-1389 / DSM 22839 / S5</strain>
    </source>
</reference>
<name>E6W0H1_DESIS</name>
<proteinExistence type="predicted"/>
<dbReference type="InParanoid" id="E6W0H1"/>
<protein>
    <submittedName>
        <fullName evidence="1">GTP-binding signal recognition particle SRP54, G-domain</fullName>
    </submittedName>
</protein>
<dbReference type="Pfam" id="PF13366">
    <property type="entry name" value="PDDEXK_3"/>
    <property type="match status" value="1"/>
</dbReference>
<sequence length="124" mass="14394">MHVESDLVYRVTGCAMEVLNTLGHGLREKTYERALCMELQHQGLQFTQQKTYPVLYRGQQVDEYVPDLEVEQRLIVEVKTAEAICEAHVGQVLNYLRITGLEAGIILNFKHPRLEWKKVVLQKR</sequence>
<dbReference type="KEGG" id="din:Selin_0470"/>
<gene>
    <name evidence="1" type="ordered locus">Selin_0470</name>
</gene>
<dbReference type="STRING" id="653733.Selin_0470"/>
<dbReference type="OrthoDB" id="9806869at2"/>
<dbReference type="InterPro" id="IPR026350">
    <property type="entry name" value="GxxExxY"/>
</dbReference>
<dbReference type="RefSeq" id="WP_013505112.1">
    <property type="nucleotide sequence ID" value="NC_014836.1"/>
</dbReference>
<dbReference type="NCBIfam" id="TIGR04256">
    <property type="entry name" value="GxxExxY"/>
    <property type="match status" value="1"/>
</dbReference>
<organism evidence="1 2">
    <name type="scientific">Desulfurispirillum indicum (strain ATCC BAA-1389 / DSM 22839 / S5)</name>
    <dbReference type="NCBI Taxonomy" id="653733"/>
    <lineage>
        <taxon>Bacteria</taxon>
        <taxon>Pseudomonadati</taxon>
        <taxon>Chrysiogenota</taxon>
        <taxon>Chrysiogenia</taxon>
        <taxon>Chrysiogenales</taxon>
        <taxon>Chrysiogenaceae</taxon>
        <taxon>Desulfurispirillum</taxon>
    </lineage>
</organism>
<dbReference type="AlphaFoldDB" id="E6W0H1"/>
<dbReference type="HOGENOM" id="CLU_134960_0_1_0"/>
<keyword evidence="2" id="KW-1185">Reference proteome</keyword>